<dbReference type="InterPro" id="IPR010982">
    <property type="entry name" value="Lambda_DNA-bd_dom_sf"/>
</dbReference>
<accession>A0A6M3KR07</accession>
<protein>
    <submittedName>
        <fullName evidence="2">Uncharacterized protein</fullName>
    </submittedName>
</protein>
<dbReference type="SUPFAM" id="SSF47413">
    <property type="entry name" value="lambda repressor-like DNA-binding domains"/>
    <property type="match status" value="1"/>
</dbReference>
<dbReference type="EMBL" id="MT142519">
    <property type="protein sequence ID" value="QJA83855.1"/>
    <property type="molecule type" value="Genomic_DNA"/>
</dbReference>
<sequence>MTDANLVGIIVARQAQLKLGEVEFAKRLGVSRATWFLIKKGERSPGQKFIRGILKAFPELQLHIYQYLSEQSK</sequence>
<reference evidence="2" key="1">
    <citation type="submission" date="2020-03" db="EMBL/GenBank/DDBJ databases">
        <title>The deep terrestrial virosphere.</title>
        <authorList>
            <person name="Holmfeldt K."/>
            <person name="Nilsson E."/>
            <person name="Simone D."/>
            <person name="Lopez-Fernandez M."/>
            <person name="Wu X."/>
            <person name="de Brujin I."/>
            <person name="Lundin D."/>
            <person name="Andersson A."/>
            <person name="Bertilsson S."/>
            <person name="Dopson M."/>
        </authorList>
    </citation>
    <scope>NUCLEOTIDE SEQUENCE</scope>
    <source>
        <strain evidence="2">MM415A00250</strain>
        <strain evidence="1">MM415B01475</strain>
        <strain evidence="3">TM448B01180</strain>
    </source>
</reference>
<dbReference type="InterPro" id="IPR001387">
    <property type="entry name" value="Cro/C1-type_HTH"/>
</dbReference>
<dbReference type="GO" id="GO:0003677">
    <property type="term" value="F:DNA binding"/>
    <property type="evidence" value="ECO:0007669"/>
    <property type="project" value="InterPro"/>
</dbReference>
<proteinExistence type="predicted"/>
<dbReference type="EMBL" id="MT144712">
    <property type="protein sequence ID" value="QJH98033.1"/>
    <property type="molecule type" value="Genomic_DNA"/>
</dbReference>
<evidence type="ECO:0000313" key="3">
    <source>
        <dbReference type="EMBL" id="QJH98033.1"/>
    </source>
</evidence>
<dbReference type="CDD" id="cd00093">
    <property type="entry name" value="HTH_XRE"/>
    <property type="match status" value="1"/>
</dbReference>
<dbReference type="EMBL" id="MT141316">
    <property type="protein sequence ID" value="QJA58288.1"/>
    <property type="molecule type" value="Genomic_DNA"/>
</dbReference>
<evidence type="ECO:0000313" key="2">
    <source>
        <dbReference type="EMBL" id="QJA83855.1"/>
    </source>
</evidence>
<dbReference type="AlphaFoldDB" id="A0A6M3KR07"/>
<gene>
    <name evidence="2" type="ORF">MM415A00250_0033</name>
    <name evidence="1" type="ORF">MM415B01475_0024</name>
    <name evidence="3" type="ORF">TM448B01180_0024</name>
</gene>
<organism evidence="2">
    <name type="scientific">viral metagenome</name>
    <dbReference type="NCBI Taxonomy" id="1070528"/>
    <lineage>
        <taxon>unclassified sequences</taxon>
        <taxon>metagenomes</taxon>
        <taxon>organismal metagenomes</taxon>
    </lineage>
</organism>
<name>A0A6M3KR07_9ZZZZ</name>
<evidence type="ECO:0000313" key="1">
    <source>
        <dbReference type="EMBL" id="QJA58288.1"/>
    </source>
</evidence>